<dbReference type="STRING" id="1408157.A0A1J7J2U0"/>
<protein>
    <submittedName>
        <fullName evidence="1">Uncharacterized protein</fullName>
    </submittedName>
</protein>
<keyword evidence="2" id="KW-1185">Reference proteome</keyword>
<sequence length="236" mass="27125">MKLTYELTGLIQQKDMFLNQPNMADEERLAAMFSKNMSLDPVQVPQEPPKIVYVSQHYTHSAHLAQTPGVIELEFEPRSPKPASEPPQREHVFAEAVLREHGVDPAYLSTSQLKLFTTAEEQQQRRLIELWRICPPTNSNDNPSLAWNAPSTLEQEVVMAKERYMRSQMQPQQYEVNMEPTYTEPYMLTGYAAQAPDVPRVAAYKPSTDPVYNGTCMVNYSELEKMENQYGRTMDF</sequence>
<dbReference type="OrthoDB" id="5357075at2759"/>
<accession>A0A1J7J2U0</accession>
<dbReference type="EMBL" id="KV875093">
    <property type="protein sequence ID" value="OIW34423.1"/>
    <property type="molecule type" value="Genomic_DNA"/>
</dbReference>
<gene>
    <name evidence="1" type="ORF">CONLIGDRAFT_4310</name>
</gene>
<name>A0A1J7J2U0_9PEZI</name>
<proteinExistence type="predicted"/>
<evidence type="ECO:0000313" key="1">
    <source>
        <dbReference type="EMBL" id="OIW34423.1"/>
    </source>
</evidence>
<dbReference type="Proteomes" id="UP000182658">
    <property type="component" value="Unassembled WGS sequence"/>
</dbReference>
<reference evidence="1 2" key="1">
    <citation type="submission" date="2016-10" db="EMBL/GenBank/DDBJ databases">
        <title>Draft genome sequence of Coniochaeta ligniaria NRRL30616, a lignocellulolytic fungus for bioabatement of inhibitors in plant biomass hydrolysates.</title>
        <authorList>
            <consortium name="DOE Joint Genome Institute"/>
            <person name="Jimenez D.J."/>
            <person name="Hector R.E."/>
            <person name="Riley R."/>
            <person name="Sun H."/>
            <person name="Grigoriev I.V."/>
            <person name="Van Elsas J.D."/>
            <person name="Nichols N.N."/>
        </authorList>
    </citation>
    <scope>NUCLEOTIDE SEQUENCE [LARGE SCALE GENOMIC DNA]</scope>
    <source>
        <strain evidence="1 2">NRRL 30616</strain>
    </source>
</reference>
<evidence type="ECO:0000313" key="2">
    <source>
        <dbReference type="Proteomes" id="UP000182658"/>
    </source>
</evidence>
<dbReference type="InParanoid" id="A0A1J7J2U0"/>
<dbReference type="AlphaFoldDB" id="A0A1J7J2U0"/>
<organism evidence="1 2">
    <name type="scientific">Coniochaeta ligniaria NRRL 30616</name>
    <dbReference type="NCBI Taxonomy" id="1408157"/>
    <lineage>
        <taxon>Eukaryota</taxon>
        <taxon>Fungi</taxon>
        <taxon>Dikarya</taxon>
        <taxon>Ascomycota</taxon>
        <taxon>Pezizomycotina</taxon>
        <taxon>Sordariomycetes</taxon>
        <taxon>Sordariomycetidae</taxon>
        <taxon>Coniochaetales</taxon>
        <taxon>Coniochaetaceae</taxon>
        <taxon>Coniochaeta</taxon>
    </lineage>
</organism>